<dbReference type="InterPro" id="IPR029044">
    <property type="entry name" value="Nucleotide-diphossugar_trans"/>
</dbReference>
<dbReference type="EMBL" id="LT629740">
    <property type="protein sequence ID" value="SDR95166.1"/>
    <property type="molecule type" value="Genomic_DNA"/>
</dbReference>
<dbReference type="RefSeq" id="WP_091367984.1">
    <property type="nucleotide sequence ID" value="NZ_LT629740.1"/>
</dbReference>
<name>A0A1H1N842_MUCMA</name>
<sequence>MINFDVTSYKTKSAVLFVIFNRPDTTLKVFEQIKLAQPPRLYIAADAPRADVPEDKLLCEQARAIIDMIDWACDVKTLFNKQNAGCKKGVSSAVTWFFNNEEEGIILEDDCLPANSFFKFCDTLLDKYRDDYRIRHITGCNLQHGKKWGNNSYYFSNMTFVWGWASWKRVWDDYKKLDNYNYEEVKEQLGNIFGEPLLVDSWLNIFEEVKAGKLNSWGYQLDFVNFFNNGLTIVPNDNLISNIGFGPAATHTLQANSLNANVPVTEITEITHPVFVLPEKQADMCILNRDFNIEERKRRQNLLRRKVKRWFKQALRTAATYMFIS</sequence>
<evidence type="ECO:0008006" key="3">
    <source>
        <dbReference type="Google" id="ProtNLM"/>
    </source>
</evidence>
<dbReference type="Gene3D" id="3.90.550.10">
    <property type="entry name" value="Spore Coat Polysaccharide Biosynthesis Protein SpsA, Chain A"/>
    <property type="match status" value="1"/>
</dbReference>
<proteinExistence type="predicted"/>
<protein>
    <recommendedName>
        <fullName evidence="3">Nucleotide-diphospho-sugar transferase</fullName>
    </recommendedName>
</protein>
<evidence type="ECO:0000313" key="2">
    <source>
        <dbReference type="Proteomes" id="UP000199679"/>
    </source>
</evidence>
<keyword evidence="2" id="KW-1185">Reference proteome</keyword>
<organism evidence="1 2">
    <name type="scientific">Mucilaginibacter mallensis</name>
    <dbReference type="NCBI Taxonomy" id="652787"/>
    <lineage>
        <taxon>Bacteria</taxon>
        <taxon>Pseudomonadati</taxon>
        <taxon>Bacteroidota</taxon>
        <taxon>Sphingobacteriia</taxon>
        <taxon>Sphingobacteriales</taxon>
        <taxon>Sphingobacteriaceae</taxon>
        <taxon>Mucilaginibacter</taxon>
    </lineage>
</organism>
<accession>A0A1H1N842</accession>
<reference evidence="1 2" key="1">
    <citation type="submission" date="2016-10" db="EMBL/GenBank/DDBJ databases">
        <authorList>
            <person name="de Groot N.N."/>
        </authorList>
    </citation>
    <scope>NUCLEOTIDE SEQUENCE [LARGE SCALE GENOMIC DNA]</scope>
    <source>
        <strain evidence="1 2">MP1X4</strain>
    </source>
</reference>
<dbReference type="Proteomes" id="UP000199679">
    <property type="component" value="Chromosome I"/>
</dbReference>
<dbReference type="OrthoDB" id="9785375at2"/>
<dbReference type="AlphaFoldDB" id="A0A1H1N842"/>
<evidence type="ECO:0000313" key="1">
    <source>
        <dbReference type="EMBL" id="SDR95166.1"/>
    </source>
</evidence>
<gene>
    <name evidence="1" type="ORF">SAMN05216490_0262</name>
</gene>
<dbReference type="SUPFAM" id="SSF53448">
    <property type="entry name" value="Nucleotide-diphospho-sugar transferases"/>
    <property type="match status" value="1"/>
</dbReference>
<dbReference type="STRING" id="652787.SAMN05216490_0262"/>